<dbReference type="CDD" id="cd02947">
    <property type="entry name" value="TRX_family"/>
    <property type="match status" value="1"/>
</dbReference>
<dbReference type="STRING" id="36745.CLSAP_21440"/>
<dbReference type="PATRIC" id="fig|931276.5.peg.2336"/>
<organism evidence="2 3">
    <name type="scientific">Clostridium saccharoperbutylacetonicum N1-4(HMT)</name>
    <dbReference type="NCBI Taxonomy" id="931276"/>
    <lineage>
        <taxon>Bacteria</taxon>
        <taxon>Bacillati</taxon>
        <taxon>Bacillota</taxon>
        <taxon>Clostridia</taxon>
        <taxon>Eubacteriales</taxon>
        <taxon>Clostridiaceae</taxon>
        <taxon>Clostridium</taxon>
    </lineage>
</organism>
<dbReference type="InterPro" id="IPR013766">
    <property type="entry name" value="Thioredoxin_domain"/>
</dbReference>
<evidence type="ECO:0000259" key="1">
    <source>
        <dbReference type="Pfam" id="PF00085"/>
    </source>
</evidence>
<protein>
    <submittedName>
        <fullName evidence="2">Thioredoxin</fullName>
    </submittedName>
</protein>
<keyword evidence="3" id="KW-1185">Reference proteome</keyword>
<dbReference type="eggNOG" id="COG0526">
    <property type="taxonomic scope" value="Bacteria"/>
</dbReference>
<dbReference type="SUPFAM" id="SSF52833">
    <property type="entry name" value="Thioredoxin-like"/>
    <property type="match status" value="1"/>
</dbReference>
<dbReference type="Gene3D" id="3.40.30.10">
    <property type="entry name" value="Glutaredoxin"/>
    <property type="match status" value="1"/>
</dbReference>
<dbReference type="Pfam" id="PF00085">
    <property type="entry name" value="Thioredoxin"/>
    <property type="match status" value="1"/>
</dbReference>
<dbReference type="EMBL" id="CP004121">
    <property type="protein sequence ID" value="AGF56098.1"/>
    <property type="molecule type" value="Genomic_DNA"/>
</dbReference>
<evidence type="ECO:0000313" key="3">
    <source>
        <dbReference type="Proteomes" id="UP000011728"/>
    </source>
</evidence>
<dbReference type="Proteomes" id="UP000011728">
    <property type="component" value="Chromosome"/>
</dbReference>
<feature type="domain" description="Thioredoxin" evidence="1">
    <location>
        <begin position="8"/>
        <end position="87"/>
    </location>
</feature>
<dbReference type="HOGENOM" id="CLU_090389_16_0_9"/>
<accession>M1MIE7</accession>
<name>M1MIE7_9CLOT</name>
<dbReference type="InterPro" id="IPR036249">
    <property type="entry name" value="Thioredoxin-like_sf"/>
</dbReference>
<dbReference type="KEGG" id="csr:Cspa_c23330"/>
<sequence length="107" mass="12687">MEEVTYQDRINDNINNSKMLILYFSNKACGACEVIRSKVEKLLELYPEINIIDIDGEKEMKFAAMKSVFSFPLLILYIEGKETMRFGRNIDFLEFEKSIDRYYKYLS</sequence>
<evidence type="ECO:0000313" key="2">
    <source>
        <dbReference type="EMBL" id="AGF56098.1"/>
    </source>
</evidence>
<dbReference type="OrthoDB" id="411356at2"/>
<dbReference type="AlphaFoldDB" id="M1MIE7"/>
<proteinExistence type="predicted"/>
<gene>
    <name evidence="2" type="ORF">Cspa_c23330</name>
</gene>
<reference evidence="2 3" key="1">
    <citation type="submission" date="2013-02" db="EMBL/GenBank/DDBJ databases">
        <title>Genome sequence of Clostridium saccharoperbutylacetonicum N1-4(HMT).</title>
        <authorList>
            <person name="Poehlein A."/>
            <person name="Daniel R."/>
        </authorList>
    </citation>
    <scope>NUCLEOTIDE SEQUENCE [LARGE SCALE GENOMIC DNA]</scope>
    <source>
        <strain evidence="3">N1-4(HMT)</strain>
    </source>
</reference>